<dbReference type="SUPFAM" id="SSF51445">
    <property type="entry name" value="(Trans)glycosidases"/>
    <property type="match status" value="1"/>
</dbReference>
<dbReference type="Gene3D" id="3.20.20.80">
    <property type="entry name" value="Glycosidases"/>
    <property type="match status" value="1"/>
</dbReference>
<keyword evidence="4" id="KW-1185">Reference proteome</keyword>
<proteinExistence type="inferred from homology"/>
<protein>
    <submittedName>
        <fullName evidence="3">Glycoside hydrolase family 13 protein</fullName>
    </submittedName>
</protein>
<dbReference type="InterPro" id="IPR017853">
    <property type="entry name" value="GH"/>
</dbReference>
<evidence type="ECO:0000259" key="2">
    <source>
        <dbReference type="SMART" id="SM00642"/>
    </source>
</evidence>
<comment type="similarity">
    <text evidence="1">Belongs to the glycosyl hydrolase 13 family.</text>
</comment>
<organism evidence="3 4">
    <name type="scientific">Microlunatus aurantiacus</name>
    <dbReference type="NCBI Taxonomy" id="446786"/>
    <lineage>
        <taxon>Bacteria</taxon>
        <taxon>Bacillati</taxon>
        <taxon>Actinomycetota</taxon>
        <taxon>Actinomycetes</taxon>
        <taxon>Propionibacteriales</taxon>
        <taxon>Propionibacteriaceae</taxon>
        <taxon>Microlunatus</taxon>
    </lineage>
</organism>
<dbReference type="Pfam" id="PF00128">
    <property type="entry name" value="Alpha-amylase"/>
    <property type="match status" value="1"/>
</dbReference>
<evidence type="ECO:0000313" key="3">
    <source>
        <dbReference type="EMBL" id="GAA3713127.1"/>
    </source>
</evidence>
<reference evidence="4" key="1">
    <citation type="journal article" date="2019" name="Int. J. Syst. Evol. Microbiol.">
        <title>The Global Catalogue of Microorganisms (GCM) 10K type strain sequencing project: providing services to taxonomists for standard genome sequencing and annotation.</title>
        <authorList>
            <consortium name="The Broad Institute Genomics Platform"/>
            <consortium name="The Broad Institute Genome Sequencing Center for Infectious Disease"/>
            <person name="Wu L."/>
            <person name="Ma J."/>
        </authorList>
    </citation>
    <scope>NUCLEOTIDE SEQUENCE [LARGE SCALE GENOMIC DNA]</scope>
    <source>
        <strain evidence="4">JCM 16548</strain>
    </source>
</reference>
<dbReference type="InterPro" id="IPR006047">
    <property type="entry name" value="GH13_cat_dom"/>
</dbReference>
<dbReference type="PANTHER" id="PTHR10357:SF179">
    <property type="entry name" value="NEUTRAL AND BASIC AMINO ACID TRANSPORT PROTEIN RBAT"/>
    <property type="match status" value="1"/>
</dbReference>
<keyword evidence="3" id="KW-0378">Hydrolase</keyword>
<dbReference type="CDD" id="cd11332">
    <property type="entry name" value="AmyAc_OligoGlu_TS"/>
    <property type="match status" value="1"/>
</dbReference>
<gene>
    <name evidence="3" type="ORF">GCM10022204_35210</name>
</gene>
<dbReference type="EMBL" id="BAAAYX010000014">
    <property type="protein sequence ID" value="GAA3713127.1"/>
    <property type="molecule type" value="Genomic_DNA"/>
</dbReference>
<sequence>MGWDNRAVTEPTSPSQPAHDADWWQTAVIYQIYPRAFADANGDGMGDLLGVVSRVDYLAALGVDAVWLSPFYPSALADGGYDVDDYRDVDPRIGTLADFDAMITALHGVDIKVLVDIVPNHSSNRHAWFVEALASPPGSPARQRYIFRDGEGPDGSQPPNDWQSLFGGSVWEPVGDGQWYFHLFAPEQPDLNWDDEEVREDFRTTLRFWADRGVDGFRVDVAHGLVKDLTTPYVPWPEIEMMQRDDGSHPLWDRDDLQLVYQDWRTVFDSYDPPRFAVAEASVHPSRRARYAATTSLGQAFNFAMQEAAWRPDSYRAVIEAGIADMVESGSTTTWLLGCHDTVRVASRYGLPVPADETPIEIARRWLLTDGTDPRCDSDLGLRRARAAILVLLALPGSVYVYQGDELGLAEVADLPRDALLDPMAFRSHGREKGRDGCRVPLPWTATGTSYGFGGEPTELPQPAWFADVAADVQASAADSTLSLYRRAIAARRDLLRGLATSEPALTLAEPAPDDLRFRRGGSWHCVTNFGVDPIPLPDGTVVVSSVALVDGLLPRDATAWVVSDEPAAS</sequence>
<dbReference type="SMART" id="SM00642">
    <property type="entry name" value="Aamy"/>
    <property type="match status" value="1"/>
</dbReference>
<evidence type="ECO:0000256" key="1">
    <source>
        <dbReference type="ARBA" id="ARBA00008061"/>
    </source>
</evidence>
<accession>A0ABP7E426</accession>
<comment type="caution">
    <text evidence="3">The sequence shown here is derived from an EMBL/GenBank/DDBJ whole genome shotgun (WGS) entry which is preliminary data.</text>
</comment>
<dbReference type="InterPro" id="IPR045857">
    <property type="entry name" value="O16G_dom_2"/>
</dbReference>
<evidence type="ECO:0000313" key="4">
    <source>
        <dbReference type="Proteomes" id="UP001500051"/>
    </source>
</evidence>
<dbReference type="Gene3D" id="3.90.400.10">
    <property type="entry name" value="Oligo-1,6-glucosidase, Domain 2"/>
    <property type="match status" value="1"/>
</dbReference>
<name>A0ABP7E426_9ACTN</name>
<dbReference type="Proteomes" id="UP001500051">
    <property type="component" value="Unassembled WGS sequence"/>
</dbReference>
<dbReference type="PANTHER" id="PTHR10357">
    <property type="entry name" value="ALPHA-AMYLASE FAMILY MEMBER"/>
    <property type="match status" value="1"/>
</dbReference>
<feature type="domain" description="Glycosyl hydrolase family 13 catalytic" evidence="2">
    <location>
        <begin position="31"/>
        <end position="439"/>
    </location>
</feature>
<dbReference type="GO" id="GO:0016787">
    <property type="term" value="F:hydrolase activity"/>
    <property type="evidence" value="ECO:0007669"/>
    <property type="project" value="UniProtKB-KW"/>
</dbReference>